<feature type="site" description="Essential for prephenate dehydratase activity" evidence="8">
    <location>
        <position position="181"/>
    </location>
</feature>
<feature type="domain" description="ACT" evidence="10">
    <location>
        <begin position="201"/>
        <end position="278"/>
    </location>
</feature>
<dbReference type="Pfam" id="PF00800">
    <property type="entry name" value="PDT"/>
    <property type="match status" value="1"/>
</dbReference>
<keyword evidence="3" id="KW-0028">Amino-acid biosynthesis</keyword>
<organism evidence="11 12">
    <name type="scientific">Candidatus Collierbacteria bacterium RIFCSPHIGHO2_01_FULL_50_25</name>
    <dbReference type="NCBI Taxonomy" id="1817722"/>
    <lineage>
        <taxon>Bacteria</taxon>
        <taxon>Candidatus Collieribacteriota</taxon>
    </lineage>
</organism>
<dbReference type="GO" id="GO:0004664">
    <property type="term" value="F:prephenate dehydratase activity"/>
    <property type="evidence" value="ECO:0007669"/>
    <property type="project" value="UniProtKB-EC"/>
</dbReference>
<evidence type="ECO:0000256" key="4">
    <source>
        <dbReference type="ARBA" id="ARBA00023141"/>
    </source>
</evidence>
<accession>A0A1F5EWL7</accession>
<dbReference type="CDD" id="cd04905">
    <property type="entry name" value="ACT_CM-PDT"/>
    <property type="match status" value="1"/>
</dbReference>
<evidence type="ECO:0000313" key="12">
    <source>
        <dbReference type="Proteomes" id="UP000177979"/>
    </source>
</evidence>
<dbReference type="SUPFAM" id="SSF53850">
    <property type="entry name" value="Periplasmic binding protein-like II"/>
    <property type="match status" value="1"/>
</dbReference>
<dbReference type="Gene3D" id="3.30.70.260">
    <property type="match status" value="1"/>
</dbReference>
<dbReference type="STRING" id="1817722.A2703_03445"/>
<dbReference type="InterPro" id="IPR045865">
    <property type="entry name" value="ACT-like_dom_sf"/>
</dbReference>
<dbReference type="PROSITE" id="PS51671">
    <property type="entry name" value="ACT"/>
    <property type="match status" value="1"/>
</dbReference>
<dbReference type="EC" id="4.2.1.51" evidence="2"/>
<protein>
    <recommendedName>
        <fullName evidence="2">prephenate dehydratase</fullName>
        <ecNumber evidence="2">4.2.1.51</ecNumber>
    </recommendedName>
</protein>
<proteinExistence type="predicted"/>
<evidence type="ECO:0000313" key="11">
    <source>
        <dbReference type="EMBL" id="OGD71514.1"/>
    </source>
</evidence>
<name>A0A1F5EWL7_9BACT</name>
<dbReference type="EMBL" id="MFAG01000030">
    <property type="protein sequence ID" value="OGD71514.1"/>
    <property type="molecule type" value="Genomic_DNA"/>
</dbReference>
<comment type="catalytic activity">
    <reaction evidence="7">
        <text>prephenate + H(+) = 3-phenylpyruvate + CO2 + H2O</text>
        <dbReference type="Rhea" id="RHEA:21648"/>
        <dbReference type="ChEBI" id="CHEBI:15377"/>
        <dbReference type="ChEBI" id="CHEBI:15378"/>
        <dbReference type="ChEBI" id="CHEBI:16526"/>
        <dbReference type="ChEBI" id="CHEBI:18005"/>
        <dbReference type="ChEBI" id="CHEBI:29934"/>
        <dbReference type="EC" id="4.2.1.51"/>
    </reaction>
</comment>
<evidence type="ECO:0000256" key="2">
    <source>
        <dbReference type="ARBA" id="ARBA00013147"/>
    </source>
</evidence>
<gene>
    <name evidence="11" type="ORF">A2703_03445</name>
</gene>
<dbReference type="PANTHER" id="PTHR21022:SF19">
    <property type="entry name" value="PREPHENATE DEHYDRATASE-RELATED"/>
    <property type="match status" value="1"/>
</dbReference>
<evidence type="ECO:0000259" key="10">
    <source>
        <dbReference type="PROSITE" id="PS51671"/>
    </source>
</evidence>
<evidence type="ECO:0000256" key="1">
    <source>
        <dbReference type="ARBA" id="ARBA00004741"/>
    </source>
</evidence>
<sequence>MGYLGPGEVSFGYMAARKYFDGQADVMFEPRESHEQICDDVGRNKLDHGVVAIENVCDGMIAETIHAMDDVNGKFGVQVVGEVVIPVRHFLLSKSGAIDDFHSVFSHESAIRQCRKIRSQLESRGIHFQRCASTAEAAREASQKSDIAAIASELAEAKYGLKRVQINQNAENVADRLDNVTRFWVLSSWHAQRTGNDKTTFLLNLDQHTPGGLQKVLGFFAEKEINLLVIFANPIPGKKWEYTFFIEFQGHITDDKMNEAWDELRVKGPLLSPPRLLGSYPSATSDADPSAAVQSGL</sequence>
<dbReference type="UniPathway" id="UPA00121">
    <property type="reaction ID" value="UER00345"/>
</dbReference>
<evidence type="ECO:0000256" key="7">
    <source>
        <dbReference type="ARBA" id="ARBA00047848"/>
    </source>
</evidence>
<dbReference type="InterPro" id="IPR002912">
    <property type="entry name" value="ACT_dom"/>
</dbReference>
<dbReference type="GO" id="GO:0005737">
    <property type="term" value="C:cytoplasm"/>
    <property type="evidence" value="ECO:0007669"/>
    <property type="project" value="TreeGrafter"/>
</dbReference>
<dbReference type="PANTHER" id="PTHR21022">
    <property type="entry name" value="PREPHENATE DEHYDRATASE P PROTEIN"/>
    <property type="match status" value="1"/>
</dbReference>
<keyword evidence="4" id="KW-0057">Aromatic amino acid biosynthesis</keyword>
<evidence type="ECO:0000259" key="9">
    <source>
        <dbReference type="PROSITE" id="PS51171"/>
    </source>
</evidence>
<dbReference type="InterPro" id="IPR008242">
    <property type="entry name" value="Chor_mutase/pphenate_deHydtase"/>
</dbReference>
<dbReference type="AlphaFoldDB" id="A0A1F5EWL7"/>
<dbReference type="PIRSF" id="PIRSF001500">
    <property type="entry name" value="Chor_mut_pdt_Ppr"/>
    <property type="match status" value="1"/>
</dbReference>
<dbReference type="GO" id="GO:0009094">
    <property type="term" value="P:L-phenylalanine biosynthetic process"/>
    <property type="evidence" value="ECO:0007669"/>
    <property type="project" value="UniProtKB-UniPathway"/>
</dbReference>
<reference evidence="11 12" key="1">
    <citation type="journal article" date="2016" name="Nat. Commun.">
        <title>Thousands of microbial genomes shed light on interconnected biogeochemical processes in an aquifer system.</title>
        <authorList>
            <person name="Anantharaman K."/>
            <person name="Brown C.T."/>
            <person name="Hug L.A."/>
            <person name="Sharon I."/>
            <person name="Castelle C.J."/>
            <person name="Probst A.J."/>
            <person name="Thomas B.C."/>
            <person name="Singh A."/>
            <person name="Wilkins M.J."/>
            <person name="Karaoz U."/>
            <person name="Brodie E.L."/>
            <person name="Williams K.H."/>
            <person name="Hubbard S.S."/>
            <person name="Banfield J.F."/>
        </authorList>
    </citation>
    <scope>NUCLEOTIDE SEQUENCE [LARGE SCALE GENOMIC DNA]</scope>
</reference>
<dbReference type="Proteomes" id="UP000177979">
    <property type="component" value="Unassembled WGS sequence"/>
</dbReference>
<evidence type="ECO:0000256" key="6">
    <source>
        <dbReference type="ARBA" id="ARBA00023239"/>
    </source>
</evidence>
<feature type="domain" description="Prephenate dehydratase" evidence="9">
    <location>
        <begin position="1"/>
        <end position="188"/>
    </location>
</feature>
<dbReference type="SUPFAM" id="SSF55021">
    <property type="entry name" value="ACT-like"/>
    <property type="match status" value="1"/>
</dbReference>
<dbReference type="Gene3D" id="3.40.190.10">
    <property type="entry name" value="Periplasmic binding protein-like II"/>
    <property type="match status" value="2"/>
</dbReference>
<keyword evidence="6" id="KW-0456">Lyase</keyword>
<evidence type="ECO:0000256" key="3">
    <source>
        <dbReference type="ARBA" id="ARBA00022605"/>
    </source>
</evidence>
<keyword evidence="5" id="KW-0584">Phenylalanine biosynthesis</keyword>
<comment type="pathway">
    <text evidence="1">Amino-acid biosynthesis; L-phenylalanine biosynthesis; phenylpyruvate from prephenate: step 1/1.</text>
</comment>
<dbReference type="PROSITE" id="PS51171">
    <property type="entry name" value="PREPHENATE_DEHYDR_3"/>
    <property type="match status" value="1"/>
</dbReference>
<evidence type="ECO:0000256" key="8">
    <source>
        <dbReference type="PIRSR" id="PIRSR001500-2"/>
    </source>
</evidence>
<dbReference type="InterPro" id="IPR001086">
    <property type="entry name" value="Preph_deHydtase"/>
</dbReference>
<comment type="caution">
    <text evidence="11">The sequence shown here is derived from an EMBL/GenBank/DDBJ whole genome shotgun (WGS) entry which is preliminary data.</text>
</comment>
<evidence type="ECO:0000256" key="5">
    <source>
        <dbReference type="ARBA" id="ARBA00023222"/>
    </source>
</evidence>